<evidence type="ECO:0000256" key="1">
    <source>
        <dbReference type="SAM" id="MobiDB-lite"/>
    </source>
</evidence>
<comment type="caution">
    <text evidence="4">The sequence shown here is derived from an EMBL/GenBank/DDBJ whole genome shotgun (WGS) entry which is preliminary data.</text>
</comment>
<reference evidence="4 5" key="2">
    <citation type="journal article" date="2022" name="Mol. Biol. Evol.">
        <title>Comparative Genomics Reveals Insights into the Divergent Evolution of Astigmatic Mites and Household Pest Adaptations.</title>
        <authorList>
            <person name="Xiong Q."/>
            <person name="Wan A.T."/>
            <person name="Liu X."/>
            <person name="Fung C.S."/>
            <person name="Xiao X."/>
            <person name="Malainual N."/>
            <person name="Hou J."/>
            <person name="Wang L."/>
            <person name="Wang M."/>
            <person name="Yang K.Y."/>
            <person name="Cui Y."/>
            <person name="Leung E.L."/>
            <person name="Nong W."/>
            <person name="Shin S.K."/>
            <person name="Au S.W."/>
            <person name="Jeong K.Y."/>
            <person name="Chew F.T."/>
            <person name="Hui J.H."/>
            <person name="Leung T.F."/>
            <person name="Tungtrongchitr A."/>
            <person name="Zhong N."/>
            <person name="Liu Z."/>
            <person name="Tsui S.K."/>
        </authorList>
    </citation>
    <scope>NUCLEOTIDE SEQUENCE [LARGE SCALE GENOMIC DNA]</scope>
    <source>
        <strain evidence="4">Derp</strain>
    </source>
</reference>
<proteinExistence type="predicted"/>
<feature type="region of interest" description="Disordered" evidence="1">
    <location>
        <begin position="515"/>
        <end position="570"/>
    </location>
</feature>
<accession>A0ABQ8JRA0</accession>
<dbReference type="Proteomes" id="UP000887458">
    <property type="component" value="Unassembled WGS sequence"/>
</dbReference>
<evidence type="ECO:0000256" key="3">
    <source>
        <dbReference type="SAM" id="SignalP"/>
    </source>
</evidence>
<keyword evidence="3" id="KW-0732">Signal</keyword>
<organism evidence="4 5">
    <name type="scientific">Dermatophagoides pteronyssinus</name>
    <name type="common">European house dust mite</name>
    <dbReference type="NCBI Taxonomy" id="6956"/>
    <lineage>
        <taxon>Eukaryota</taxon>
        <taxon>Metazoa</taxon>
        <taxon>Ecdysozoa</taxon>
        <taxon>Arthropoda</taxon>
        <taxon>Chelicerata</taxon>
        <taxon>Arachnida</taxon>
        <taxon>Acari</taxon>
        <taxon>Acariformes</taxon>
        <taxon>Sarcoptiformes</taxon>
        <taxon>Astigmata</taxon>
        <taxon>Psoroptidia</taxon>
        <taxon>Analgoidea</taxon>
        <taxon>Pyroglyphidae</taxon>
        <taxon>Dermatophagoidinae</taxon>
        <taxon>Dermatophagoides</taxon>
    </lineage>
</organism>
<dbReference type="EMBL" id="NJHN03000023">
    <property type="protein sequence ID" value="KAH9425128.1"/>
    <property type="molecule type" value="Genomic_DNA"/>
</dbReference>
<dbReference type="PROSITE" id="PS51257">
    <property type="entry name" value="PROKAR_LIPOPROTEIN"/>
    <property type="match status" value="1"/>
</dbReference>
<evidence type="ECO:0008006" key="6">
    <source>
        <dbReference type="Google" id="ProtNLM"/>
    </source>
</evidence>
<keyword evidence="2" id="KW-1133">Transmembrane helix</keyword>
<keyword evidence="2" id="KW-0812">Transmembrane</keyword>
<feature type="compositionally biased region" description="Low complexity" evidence="1">
    <location>
        <begin position="515"/>
        <end position="558"/>
    </location>
</feature>
<sequence length="570" mass="60442">MKFQLIVLSVSLFACAVMAQQLQESEMDLAVAETAGAGAVAGGVAGAGAKGAKAGAAGVKAGAKGGVAAGAKGGKKGAFAAGAAGGAAGVKKGGKAGAAGAAFAKGAKFGKAGKFGKVGGAGFNKKFGTIKTFGMAQGFKFGKAGGAFAAGKAVGAKGKKGGKFAAGGLVAGKKGGKKGVKKAGAAGFVKGGKKGGAVGKIAGKKGAAAGAKAAFKKGGKKGDYVCYDNKLIQIIVWESLSNGTIRLYEMYDYYNINDATNRILSGPYKPLPYGLINMNNETYVLYSTILNDVIICNRTSCRTTSSITIKLDFEIYGLTQLTRIDQEQYPMAIGLAFDSVHNVYLINYDDNQQQQKRLIFLSLNRTFSGGLNHLNQLITLPNKYISFNHKNQICMIDSIGVSKFDLCQNDVYDGNILGCQSLLSNNNYNLITVNYEQIKNVNNSNSTKKSDKTDVTPYVIIPYAIGLFILSMLLVGYVVLNCDANCRRFRNFCSGKDSTLITDEAKQQILQEPELQLQQQQPQTPQQQQQQPQTPQQQQEKPQTPQQQQQELQPQPKTQNDDSTNVEKKN</sequence>
<protein>
    <recommendedName>
        <fullName evidence="6">Transmembrane protein</fullName>
    </recommendedName>
</protein>
<gene>
    <name evidence="4" type="ORF">DERP_011856</name>
</gene>
<keyword evidence="5" id="KW-1185">Reference proteome</keyword>
<feature type="chain" id="PRO_5046221951" description="Transmembrane protein" evidence="3">
    <location>
        <begin position="20"/>
        <end position="570"/>
    </location>
</feature>
<feature type="signal peptide" evidence="3">
    <location>
        <begin position="1"/>
        <end position="19"/>
    </location>
</feature>
<name>A0ABQ8JRA0_DERPT</name>
<feature type="transmembrane region" description="Helical" evidence="2">
    <location>
        <begin position="460"/>
        <end position="480"/>
    </location>
</feature>
<keyword evidence="2" id="KW-0472">Membrane</keyword>
<evidence type="ECO:0000256" key="2">
    <source>
        <dbReference type="SAM" id="Phobius"/>
    </source>
</evidence>
<reference evidence="4 5" key="1">
    <citation type="journal article" date="2018" name="J. Allergy Clin. Immunol.">
        <title>High-quality assembly of Dermatophagoides pteronyssinus genome and transcriptome reveals a wide range of novel allergens.</title>
        <authorList>
            <person name="Liu X.Y."/>
            <person name="Yang K.Y."/>
            <person name="Wang M.Q."/>
            <person name="Kwok J.S."/>
            <person name="Zeng X."/>
            <person name="Yang Z."/>
            <person name="Xiao X.J."/>
            <person name="Lau C.P."/>
            <person name="Li Y."/>
            <person name="Huang Z.M."/>
            <person name="Ba J.G."/>
            <person name="Yim A.K."/>
            <person name="Ouyang C.Y."/>
            <person name="Ngai S.M."/>
            <person name="Chan T.F."/>
            <person name="Leung E.L."/>
            <person name="Liu L."/>
            <person name="Liu Z.G."/>
            <person name="Tsui S.K."/>
        </authorList>
    </citation>
    <scope>NUCLEOTIDE SEQUENCE [LARGE SCALE GENOMIC DNA]</scope>
    <source>
        <strain evidence="4">Derp</strain>
    </source>
</reference>
<evidence type="ECO:0000313" key="4">
    <source>
        <dbReference type="EMBL" id="KAH9425128.1"/>
    </source>
</evidence>
<evidence type="ECO:0000313" key="5">
    <source>
        <dbReference type="Proteomes" id="UP000887458"/>
    </source>
</evidence>